<reference evidence="3" key="1">
    <citation type="submission" date="2017-03" db="EMBL/GenBank/DDBJ databases">
        <title>Phytopthora megakarya and P. palmivora, two closely related causual agents of cacao black pod achieved similar genome size and gene model numbers by different mechanisms.</title>
        <authorList>
            <person name="Ali S."/>
            <person name="Shao J."/>
            <person name="Larry D.J."/>
            <person name="Kronmiller B."/>
            <person name="Shen D."/>
            <person name="Strem M.D."/>
            <person name="Melnick R.L."/>
            <person name="Guiltinan M.J."/>
            <person name="Tyler B.M."/>
            <person name="Meinhardt L.W."/>
            <person name="Bailey B.A."/>
        </authorList>
    </citation>
    <scope>NUCLEOTIDE SEQUENCE [LARGE SCALE GENOMIC DNA]</scope>
    <source>
        <strain evidence="3">zdho120</strain>
    </source>
</reference>
<keyword evidence="3" id="KW-1185">Reference proteome</keyword>
<accession>A0A225WC19</accession>
<dbReference type="EMBL" id="NBNE01001158">
    <property type="protein sequence ID" value="OWZ15286.1"/>
    <property type="molecule type" value="Genomic_DNA"/>
</dbReference>
<gene>
    <name evidence="2" type="ORF">PHMEG_00011103</name>
</gene>
<keyword evidence="1" id="KW-0175">Coiled coil</keyword>
<evidence type="ECO:0000313" key="2">
    <source>
        <dbReference type="EMBL" id="OWZ15286.1"/>
    </source>
</evidence>
<dbReference type="OrthoDB" id="122058at2759"/>
<dbReference type="AlphaFoldDB" id="A0A225WC19"/>
<dbReference type="Proteomes" id="UP000198211">
    <property type="component" value="Unassembled WGS sequence"/>
</dbReference>
<feature type="coiled-coil region" evidence="1">
    <location>
        <begin position="2"/>
        <end position="29"/>
    </location>
</feature>
<comment type="caution">
    <text evidence="2">The sequence shown here is derived from an EMBL/GenBank/DDBJ whole genome shotgun (WGS) entry which is preliminary data.</text>
</comment>
<evidence type="ECO:0000313" key="3">
    <source>
        <dbReference type="Proteomes" id="UP000198211"/>
    </source>
</evidence>
<protein>
    <submittedName>
        <fullName evidence="2">Uncharacterized protein</fullName>
    </submittedName>
</protein>
<organism evidence="2 3">
    <name type="scientific">Phytophthora megakarya</name>
    <dbReference type="NCBI Taxonomy" id="4795"/>
    <lineage>
        <taxon>Eukaryota</taxon>
        <taxon>Sar</taxon>
        <taxon>Stramenopiles</taxon>
        <taxon>Oomycota</taxon>
        <taxon>Peronosporomycetes</taxon>
        <taxon>Peronosporales</taxon>
        <taxon>Peronosporaceae</taxon>
        <taxon>Phytophthora</taxon>
    </lineage>
</organism>
<proteinExistence type="predicted"/>
<sequence>MKVELTAQVEEMQKQLEDLKYRVLVEQGEAAKSNERTKAGNSVLQEVIQKQHVELATMQAQLSCHLQRNINLHTPAHTIIHLGNDREQRHKTLMSLRNRKIQEAKRFITARSQGLDPKSAYSQEERTTKPGDDYSIVHFDTVPIHGASARDVFEAFIDVAQNAEIVLTEMFGSLTIRENNEIDAREVFQMRLVTSTSKGTLVESNTAMFSEFVEKGDDKEENYGLVVADFVESDKLYPYKPKERVRRDSTTVFMIRTLKASNPAIKEKPKPCGQERVVVATRWTFTKIRRRQTNLSVDSLQEVQESTLSFGDTMMKCIQQRLGKTNISAPHKK</sequence>
<evidence type="ECO:0000256" key="1">
    <source>
        <dbReference type="SAM" id="Coils"/>
    </source>
</evidence>
<name>A0A225WC19_9STRA</name>